<accession>A0AAD3S1P0</accession>
<feature type="region of interest" description="Disordered" evidence="1">
    <location>
        <begin position="98"/>
        <end position="122"/>
    </location>
</feature>
<dbReference type="AlphaFoldDB" id="A0AAD3S1P0"/>
<protein>
    <submittedName>
        <fullName evidence="2">Uncharacterized protein</fullName>
    </submittedName>
</protein>
<sequence>MNDKKEASEVLKPHSSQIEQPPASEPPEAVESQIIEQWDAAAVGNESEIMGKLPSLDMIKDETIAVEGGRYQMAESSPVRSPRVFQSLLHVINDEDEASGALRPSSSQLEEPPGVQSSDVVEPQRTEHIDAARVVNKSEISDKFPSMDVIKDEAGAREDVCCQMPDSSPTAAIHGETIHEAEALVVKDELTGGTEAIEARDSLLVDGMDYEFIREEVGALQENEEESEIEKEGQPSVVKDELTVKTEALEAEKSPRFADKDNELLRVSEGQAGKENVGESMIVMEEEWSVVVEKQGESWKGGGGEAEAELAEENDVKVEEMVFVAENGGEQIMEGEVLAEMKSVELEERKRLPRCVRHL</sequence>
<evidence type="ECO:0000313" key="2">
    <source>
        <dbReference type="EMBL" id="GMH02792.1"/>
    </source>
</evidence>
<keyword evidence="3" id="KW-1185">Reference proteome</keyword>
<feature type="compositionally biased region" description="Basic and acidic residues" evidence="1">
    <location>
        <begin position="1"/>
        <end position="12"/>
    </location>
</feature>
<comment type="caution">
    <text evidence="2">The sequence shown here is derived from an EMBL/GenBank/DDBJ whole genome shotgun (WGS) entry which is preliminary data.</text>
</comment>
<name>A0AAD3S1P0_NEPGR</name>
<feature type="compositionally biased region" description="Low complexity" evidence="1">
    <location>
        <begin position="15"/>
        <end position="31"/>
    </location>
</feature>
<evidence type="ECO:0000256" key="1">
    <source>
        <dbReference type="SAM" id="MobiDB-lite"/>
    </source>
</evidence>
<proteinExistence type="predicted"/>
<organism evidence="2 3">
    <name type="scientific">Nepenthes gracilis</name>
    <name type="common">Slender pitcher plant</name>
    <dbReference type="NCBI Taxonomy" id="150966"/>
    <lineage>
        <taxon>Eukaryota</taxon>
        <taxon>Viridiplantae</taxon>
        <taxon>Streptophyta</taxon>
        <taxon>Embryophyta</taxon>
        <taxon>Tracheophyta</taxon>
        <taxon>Spermatophyta</taxon>
        <taxon>Magnoliopsida</taxon>
        <taxon>eudicotyledons</taxon>
        <taxon>Gunneridae</taxon>
        <taxon>Pentapetalae</taxon>
        <taxon>Caryophyllales</taxon>
        <taxon>Nepenthaceae</taxon>
        <taxon>Nepenthes</taxon>
    </lineage>
</organism>
<dbReference type="Proteomes" id="UP001279734">
    <property type="component" value="Unassembled WGS sequence"/>
</dbReference>
<feature type="region of interest" description="Disordered" evidence="1">
    <location>
        <begin position="1"/>
        <end position="31"/>
    </location>
</feature>
<feature type="compositionally biased region" description="Polar residues" evidence="1">
    <location>
        <begin position="104"/>
        <end position="119"/>
    </location>
</feature>
<evidence type="ECO:0000313" key="3">
    <source>
        <dbReference type="Proteomes" id="UP001279734"/>
    </source>
</evidence>
<dbReference type="EMBL" id="BSYO01000004">
    <property type="protein sequence ID" value="GMH02792.1"/>
    <property type="molecule type" value="Genomic_DNA"/>
</dbReference>
<reference evidence="2" key="1">
    <citation type="submission" date="2023-05" db="EMBL/GenBank/DDBJ databases">
        <title>Nepenthes gracilis genome sequencing.</title>
        <authorList>
            <person name="Fukushima K."/>
        </authorList>
    </citation>
    <scope>NUCLEOTIDE SEQUENCE</scope>
    <source>
        <strain evidence="2">SING2019-196</strain>
    </source>
</reference>
<gene>
    <name evidence="2" type="ORF">Nepgr_004631</name>
</gene>